<gene>
    <name evidence="2" type="ORF">DPMN_168336</name>
</gene>
<evidence type="ECO:0000313" key="2">
    <source>
        <dbReference type="EMBL" id="KAH3790141.1"/>
    </source>
</evidence>
<evidence type="ECO:0000256" key="1">
    <source>
        <dbReference type="SAM" id="MobiDB-lite"/>
    </source>
</evidence>
<dbReference type="AlphaFoldDB" id="A0A9D4F2G4"/>
<protein>
    <submittedName>
        <fullName evidence="2">Uncharacterized protein</fullName>
    </submittedName>
</protein>
<name>A0A9D4F2G4_DREPO</name>
<evidence type="ECO:0000313" key="3">
    <source>
        <dbReference type="Proteomes" id="UP000828390"/>
    </source>
</evidence>
<accession>A0A9D4F2G4</accession>
<feature type="region of interest" description="Disordered" evidence="1">
    <location>
        <begin position="83"/>
        <end position="108"/>
    </location>
</feature>
<organism evidence="2 3">
    <name type="scientific">Dreissena polymorpha</name>
    <name type="common">Zebra mussel</name>
    <name type="synonym">Mytilus polymorpha</name>
    <dbReference type="NCBI Taxonomy" id="45954"/>
    <lineage>
        <taxon>Eukaryota</taxon>
        <taxon>Metazoa</taxon>
        <taxon>Spiralia</taxon>
        <taxon>Lophotrochozoa</taxon>
        <taxon>Mollusca</taxon>
        <taxon>Bivalvia</taxon>
        <taxon>Autobranchia</taxon>
        <taxon>Heteroconchia</taxon>
        <taxon>Euheterodonta</taxon>
        <taxon>Imparidentia</taxon>
        <taxon>Neoheterodontei</taxon>
        <taxon>Myida</taxon>
        <taxon>Dreissenoidea</taxon>
        <taxon>Dreissenidae</taxon>
        <taxon>Dreissena</taxon>
    </lineage>
</organism>
<feature type="region of interest" description="Disordered" evidence="1">
    <location>
        <begin position="234"/>
        <end position="286"/>
    </location>
</feature>
<reference evidence="2" key="2">
    <citation type="submission" date="2020-11" db="EMBL/GenBank/DDBJ databases">
        <authorList>
            <person name="McCartney M.A."/>
            <person name="Auch B."/>
            <person name="Kono T."/>
            <person name="Mallez S."/>
            <person name="Becker A."/>
            <person name="Gohl D.M."/>
            <person name="Silverstein K.A.T."/>
            <person name="Koren S."/>
            <person name="Bechman K.B."/>
            <person name="Herman A."/>
            <person name="Abrahante J.E."/>
            <person name="Garbe J."/>
        </authorList>
    </citation>
    <scope>NUCLEOTIDE SEQUENCE</scope>
    <source>
        <strain evidence="2">Duluth1</strain>
        <tissue evidence="2">Whole animal</tissue>
    </source>
</reference>
<sequence length="303" mass="35692">MDINLPLEPPVNNKIQPTIYDKVNQMVFEKIKMANKQLNSRLEIHDKIIEKHRKDIERTHLHQTERLKREAVKIREKRPDYVYEESESGFSRTRAEAGQPRSLSDSNSNASYCRRYYSHHYHLKDDTKKDKWNAQKKDNNIDFFNFKLRLYYLHMHNALEQTKARSDEFDFPGTDVGHNATALDTSPREGYFAQLSVDEGEAGDVFDSSHDSFKTGISKLKHQSLNCLAESSEHIAENPKHTSENPEEAFLSSDVHMQPRRHLLRRESERARRRRRKRAQSENLEVNRRKSRLAFEKIFNGLL</sequence>
<comment type="caution">
    <text evidence="2">The sequence shown here is derived from an EMBL/GenBank/DDBJ whole genome shotgun (WGS) entry which is preliminary data.</text>
</comment>
<dbReference type="EMBL" id="JAIWYP010000008">
    <property type="protein sequence ID" value="KAH3790141.1"/>
    <property type="molecule type" value="Genomic_DNA"/>
</dbReference>
<reference evidence="2" key="1">
    <citation type="journal article" date="2019" name="bioRxiv">
        <title>The Genome of the Zebra Mussel, Dreissena polymorpha: A Resource for Invasive Species Research.</title>
        <authorList>
            <person name="McCartney M.A."/>
            <person name="Auch B."/>
            <person name="Kono T."/>
            <person name="Mallez S."/>
            <person name="Zhang Y."/>
            <person name="Obille A."/>
            <person name="Becker A."/>
            <person name="Abrahante J.E."/>
            <person name="Garbe J."/>
            <person name="Badalamenti J.P."/>
            <person name="Herman A."/>
            <person name="Mangelson H."/>
            <person name="Liachko I."/>
            <person name="Sullivan S."/>
            <person name="Sone E.D."/>
            <person name="Koren S."/>
            <person name="Silverstein K.A.T."/>
            <person name="Beckman K.B."/>
            <person name="Gohl D.M."/>
        </authorList>
    </citation>
    <scope>NUCLEOTIDE SEQUENCE</scope>
    <source>
        <strain evidence="2">Duluth1</strain>
        <tissue evidence="2">Whole animal</tissue>
    </source>
</reference>
<dbReference type="Proteomes" id="UP000828390">
    <property type="component" value="Unassembled WGS sequence"/>
</dbReference>
<keyword evidence="3" id="KW-1185">Reference proteome</keyword>
<feature type="compositionally biased region" description="Basic and acidic residues" evidence="1">
    <location>
        <begin position="234"/>
        <end position="244"/>
    </location>
</feature>
<proteinExistence type="predicted"/>